<accession>A0A8T1ZJC1</accession>
<reference evidence="1 2" key="1">
    <citation type="submission" date="2020-12" db="EMBL/GenBank/DDBJ databases">
        <title>Concerted genomic and epigenomic changes stabilize Arabidopsis allopolyploids.</title>
        <authorList>
            <person name="Chen Z."/>
        </authorList>
    </citation>
    <scope>NUCLEOTIDE SEQUENCE [LARGE SCALE GENOMIC DNA]</scope>
    <source>
        <strain evidence="1">Allo738</strain>
        <tissue evidence="1">Leaf</tissue>
    </source>
</reference>
<dbReference type="AlphaFoldDB" id="A0A8T1ZJC1"/>
<proteinExistence type="predicted"/>
<comment type="caution">
    <text evidence="1">The sequence shown here is derived from an EMBL/GenBank/DDBJ whole genome shotgun (WGS) entry which is preliminary data.</text>
</comment>
<dbReference type="Proteomes" id="UP000694240">
    <property type="component" value="Chromosome 10"/>
</dbReference>
<protein>
    <submittedName>
        <fullName evidence="1">Uncharacterized protein</fullName>
    </submittedName>
</protein>
<dbReference type="Pfam" id="PF11690">
    <property type="entry name" value="DUF3287"/>
    <property type="match status" value="1"/>
</dbReference>
<evidence type="ECO:0000313" key="1">
    <source>
        <dbReference type="EMBL" id="KAG7559406.1"/>
    </source>
</evidence>
<evidence type="ECO:0000313" key="2">
    <source>
        <dbReference type="Proteomes" id="UP000694240"/>
    </source>
</evidence>
<keyword evidence="2" id="KW-1185">Reference proteome</keyword>
<sequence>MASSRPAFFSSCCVPLPFEGKERGLRIHGQGCRQTSPFVRREASGWDSRGKHSRLVCSSGEESESPGSDPFQWEWRNFDSIAEIPRMLRMYLRAKGMEFNLRCSESMPDFSRIGMINEDAPNEPNRRSPPPRGFFRSQIRAPCALIKELPIRDQGTAMAFIEALALQHRKLTLEKKRLRKRIKPNATQAYYGVKRSSHPWLPSRRVD</sequence>
<name>A0A8T1ZJC1_9BRAS</name>
<organism evidence="1 2">
    <name type="scientific">Arabidopsis thaliana x Arabidopsis arenosa</name>
    <dbReference type="NCBI Taxonomy" id="1240361"/>
    <lineage>
        <taxon>Eukaryota</taxon>
        <taxon>Viridiplantae</taxon>
        <taxon>Streptophyta</taxon>
        <taxon>Embryophyta</taxon>
        <taxon>Tracheophyta</taxon>
        <taxon>Spermatophyta</taxon>
        <taxon>Magnoliopsida</taxon>
        <taxon>eudicotyledons</taxon>
        <taxon>Gunneridae</taxon>
        <taxon>Pentapetalae</taxon>
        <taxon>rosids</taxon>
        <taxon>malvids</taxon>
        <taxon>Brassicales</taxon>
        <taxon>Brassicaceae</taxon>
        <taxon>Camelineae</taxon>
        <taxon>Arabidopsis</taxon>
    </lineage>
</organism>
<dbReference type="InterPro" id="IPR021704">
    <property type="entry name" value="DUF3287"/>
</dbReference>
<dbReference type="EMBL" id="JAEFBK010000010">
    <property type="protein sequence ID" value="KAG7559406.1"/>
    <property type="molecule type" value="Genomic_DNA"/>
</dbReference>
<gene>
    <name evidence="1" type="ORF">ISN45_Aa05g010040</name>
</gene>